<dbReference type="GO" id="GO:0005524">
    <property type="term" value="F:ATP binding"/>
    <property type="evidence" value="ECO:0007669"/>
    <property type="project" value="UniProtKB-UniRule"/>
</dbReference>
<dbReference type="AlphaFoldDB" id="A0A3A4KUW6"/>
<evidence type="ECO:0000256" key="7">
    <source>
        <dbReference type="PROSITE-ProRule" id="PRU10141"/>
    </source>
</evidence>
<dbReference type="InterPro" id="IPR008271">
    <property type="entry name" value="Ser/Thr_kinase_AS"/>
</dbReference>
<comment type="caution">
    <text evidence="9">The sequence shown here is derived from an EMBL/GenBank/DDBJ whole genome shotgun (WGS) entry which is preliminary data.</text>
</comment>
<dbReference type="CDD" id="cd14014">
    <property type="entry name" value="STKc_PknB_like"/>
    <property type="match status" value="1"/>
</dbReference>
<keyword evidence="10" id="KW-1185">Reference proteome</keyword>
<protein>
    <recommendedName>
        <fullName evidence="1">non-specific serine/threonine protein kinase</fullName>
        <ecNumber evidence="1">2.7.11.1</ecNumber>
    </recommendedName>
</protein>
<gene>
    <name evidence="9" type="ORF">D5S18_21045</name>
</gene>
<dbReference type="InterPro" id="IPR017441">
    <property type="entry name" value="Protein_kinase_ATP_BS"/>
</dbReference>
<keyword evidence="5 9" id="KW-0418">Kinase</keyword>
<dbReference type="PANTHER" id="PTHR43289:SF6">
    <property type="entry name" value="SERINE_THREONINE-PROTEIN KINASE NEKL-3"/>
    <property type="match status" value="1"/>
</dbReference>
<name>A0A3A4KUW6_9NOCA</name>
<dbReference type="EC" id="2.7.11.1" evidence="1"/>
<dbReference type="SUPFAM" id="SSF56112">
    <property type="entry name" value="Protein kinase-like (PK-like)"/>
    <property type="match status" value="1"/>
</dbReference>
<accession>A0A3A4KUW6</accession>
<evidence type="ECO:0000313" key="10">
    <source>
        <dbReference type="Proteomes" id="UP000266677"/>
    </source>
</evidence>
<evidence type="ECO:0000256" key="3">
    <source>
        <dbReference type="ARBA" id="ARBA00022679"/>
    </source>
</evidence>
<dbReference type="PROSITE" id="PS00107">
    <property type="entry name" value="PROTEIN_KINASE_ATP"/>
    <property type="match status" value="1"/>
</dbReference>
<dbReference type="InterPro" id="IPR011009">
    <property type="entry name" value="Kinase-like_dom_sf"/>
</dbReference>
<dbReference type="GO" id="GO:0004674">
    <property type="term" value="F:protein serine/threonine kinase activity"/>
    <property type="evidence" value="ECO:0007669"/>
    <property type="project" value="UniProtKB-KW"/>
</dbReference>
<evidence type="ECO:0000256" key="6">
    <source>
        <dbReference type="ARBA" id="ARBA00022840"/>
    </source>
</evidence>
<dbReference type="OrthoDB" id="9762169at2"/>
<feature type="binding site" evidence="7">
    <location>
        <position position="43"/>
    </location>
    <ligand>
        <name>ATP</name>
        <dbReference type="ChEBI" id="CHEBI:30616"/>
    </ligand>
</feature>
<keyword evidence="2 9" id="KW-0723">Serine/threonine-protein kinase</keyword>
<evidence type="ECO:0000256" key="5">
    <source>
        <dbReference type="ARBA" id="ARBA00022777"/>
    </source>
</evidence>
<keyword evidence="3" id="KW-0808">Transferase</keyword>
<evidence type="ECO:0000256" key="2">
    <source>
        <dbReference type="ARBA" id="ARBA00022527"/>
    </source>
</evidence>
<evidence type="ECO:0000259" key="8">
    <source>
        <dbReference type="PROSITE" id="PS50011"/>
    </source>
</evidence>
<reference evidence="9 10" key="1">
    <citation type="submission" date="2018-09" db="EMBL/GenBank/DDBJ databases">
        <title>YIM PH21274 draft genome.</title>
        <authorList>
            <person name="Miao C."/>
        </authorList>
    </citation>
    <scope>NUCLEOTIDE SEQUENCE [LARGE SCALE GENOMIC DNA]</scope>
    <source>
        <strain evidence="9 10">YIM PH 21724</strain>
    </source>
</reference>
<organism evidence="9 10">
    <name type="scientific">Nocardia panacis</name>
    <dbReference type="NCBI Taxonomy" id="2340916"/>
    <lineage>
        <taxon>Bacteria</taxon>
        <taxon>Bacillati</taxon>
        <taxon>Actinomycetota</taxon>
        <taxon>Actinomycetes</taxon>
        <taxon>Mycobacteriales</taxon>
        <taxon>Nocardiaceae</taxon>
        <taxon>Nocardia</taxon>
    </lineage>
</organism>
<feature type="domain" description="Protein kinase" evidence="8">
    <location>
        <begin position="14"/>
        <end position="279"/>
    </location>
</feature>
<dbReference type="RefSeq" id="WP_120042740.1">
    <property type="nucleotide sequence ID" value="NZ_QZFU01000023.1"/>
</dbReference>
<keyword evidence="4 7" id="KW-0547">Nucleotide-binding</keyword>
<sequence length="283" mass="30454">MSDVLRIGDRFGDYSVRALLGVGGSAEVYLAEDAVREELVALKVAVAGDDEVRRRFRNEIVIAGGLRHPNIAPIYGHGEWEAMLWLAYPYFPGGCAGELVARPSGGIEIARVLRVLAGVADALDYLHGLELVHLDVKPTNMLVGEGDSGVLTDFGIARGWTGPRSRAPVGVGSLPYAAPEVLAGAAPTPAADQYSLACSAIEFLTGHPPFPLPSRRAVLTAHLRSAPPDVSWRRPWIPHAVDSILAKSLAKRPEARYASCAEPIRLITRALRDADPPRLRPNR</sequence>
<proteinExistence type="predicted"/>
<evidence type="ECO:0000256" key="1">
    <source>
        <dbReference type="ARBA" id="ARBA00012513"/>
    </source>
</evidence>
<dbReference type="PROSITE" id="PS50011">
    <property type="entry name" value="PROTEIN_KINASE_DOM"/>
    <property type="match status" value="1"/>
</dbReference>
<keyword evidence="6 7" id="KW-0067">ATP-binding</keyword>
<dbReference type="Gene3D" id="1.10.510.10">
    <property type="entry name" value="Transferase(Phosphotransferase) domain 1"/>
    <property type="match status" value="1"/>
</dbReference>
<dbReference type="SMART" id="SM00220">
    <property type="entry name" value="S_TKc"/>
    <property type="match status" value="1"/>
</dbReference>
<dbReference type="Pfam" id="PF00069">
    <property type="entry name" value="Pkinase"/>
    <property type="match status" value="1"/>
</dbReference>
<evidence type="ECO:0000313" key="9">
    <source>
        <dbReference type="EMBL" id="RJO73664.1"/>
    </source>
</evidence>
<dbReference type="EMBL" id="QZFU01000023">
    <property type="protein sequence ID" value="RJO73664.1"/>
    <property type="molecule type" value="Genomic_DNA"/>
</dbReference>
<dbReference type="PROSITE" id="PS00108">
    <property type="entry name" value="PROTEIN_KINASE_ST"/>
    <property type="match status" value="1"/>
</dbReference>
<evidence type="ECO:0000256" key="4">
    <source>
        <dbReference type="ARBA" id="ARBA00022741"/>
    </source>
</evidence>
<dbReference type="PANTHER" id="PTHR43289">
    <property type="entry name" value="MITOGEN-ACTIVATED PROTEIN KINASE KINASE KINASE 20-RELATED"/>
    <property type="match status" value="1"/>
</dbReference>
<dbReference type="InterPro" id="IPR000719">
    <property type="entry name" value="Prot_kinase_dom"/>
</dbReference>
<dbReference type="Gene3D" id="3.30.200.20">
    <property type="entry name" value="Phosphorylase Kinase, domain 1"/>
    <property type="match status" value="1"/>
</dbReference>
<dbReference type="Proteomes" id="UP000266677">
    <property type="component" value="Unassembled WGS sequence"/>
</dbReference>